<dbReference type="SUPFAM" id="SSF52172">
    <property type="entry name" value="CheY-like"/>
    <property type="match status" value="1"/>
</dbReference>
<organism evidence="3 4">
    <name type="scientific">Christiangramia aestuarii</name>
    <dbReference type="NCBI Taxonomy" id="1028746"/>
    <lineage>
        <taxon>Bacteria</taxon>
        <taxon>Pseudomonadati</taxon>
        <taxon>Bacteroidota</taxon>
        <taxon>Flavobacteriia</taxon>
        <taxon>Flavobacteriales</taxon>
        <taxon>Flavobacteriaceae</taxon>
        <taxon>Christiangramia</taxon>
    </lineage>
</organism>
<dbReference type="AlphaFoldDB" id="A0A7K1LMZ5"/>
<dbReference type="OrthoDB" id="673128at2"/>
<keyword evidence="4" id="KW-1185">Reference proteome</keyword>
<feature type="modified residue" description="4-aspartylphosphate" evidence="1">
    <location>
        <position position="58"/>
    </location>
</feature>
<dbReference type="InterPro" id="IPR011006">
    <property type="entry name" value="CheY-like_superfamily"/>
</dbReference>
<dbReference type="Proteomes" id="UP000460416">
    <property type="component" value="Unassembled WGS sequence"/>
</dbReference>
<dbReference type="InterPro" id="IPR052893">
    <property type="entry name" value="TCS_response_regulator"/>
</dbReference>
<dbReference type="GO" id="GO:0000160">
    <property type="term" value="P:phosphorelay signal transduction system"/>
    <property type="evidence" value="ECO:0007669"/>
    <property type="project" value="InterPro"/>
</dbReference>
<dbReference type="PANTHER" id="PTHR44520:SF2">
    <property type="entry name" value="RESPONSE REGULATOR RCP1"/>
    <property type="match status" value="1"/>
</dbReference>
<reference evidence="3 4" key="1">
    <citation type="submission" date="2019-07" db="EMBL/GenBank/DDBJ databases">
        <title>Gramella aestuarii sp. nov., isolated from a tidal flat, and emended description of Gramella echinicola.</title>
        <authorList>
            <person name="Liu L."/>
        </authorList>
    </citation>
    <scope>NUCLEOTIDE SEQUENCE [LARGE SCALE GENOMIC DNA]</scope>
    <source>
        <strain evidence="3 4">BS12</strain>
    </source>
</reference>
<dbReference type="InterPro" id="IPR001789">
    <property type="entry name" value="Sig_transdc_resp-reg_receiver"/>
</dbReference>
<dbReference type="PANTHER" id="PTHR44520">
    <property type="entry name" value="RESPONSE REGULATOR RCP1-RELATED"/>
    <property type="match status" value="1"/>
</dbReference>
<accession>A0A7K1LMZ5</accession>
<evidence type="ECO:0000313" key="4">
    <source>
        <dbReference type="Proteomes" id="UP000460416"/>
    </source>
</evidence>
<dbReference type="Gene3D" id="3.40.50.2300">
    <property type="match status" value="1"/>
</dbReference>
<dbReference type="PROSITE" id="PS50110">
    <property type="entry name" value="RESPONSE_REGULATORY"/>
    <property type="match status" value="1"/>
</dbReference>
<sequence>MKKSVWVIDDDEIYQLIIKKLIRRSEVFEEQLYFRSAREVLEQLDSSQVFLPDVILLDINMPMLDGWQFIDKLKSRYEDFSCRTTIYIVSSSIAYSDRERAERYPEVSGFISKPMTVEKLRNIGEAIHKKKPGVGTKL</sequence>
<protein>
    <submittedName>
        <fullName evidence="3">Response regulator</fullName>
    </submittedName>
</protein>
<dbReference type="EMBL" id="VJVW01000002">
    <property type="protein sequence ID" value="MUP42179.1"/>
    <property type="molecule type" value="Genomic_DNA"/>
</dbReference>
<keyword evidence="1" id="KW-0597">Phosphoprotein</keyword>
<evidence type="ECO:0000256" key="1">
    <source>
        <dbReference type="PROSITE-ProRule" id="PRU00169"/>
    </source>
</evidence>
<evidence type="ECO:0000259" key="2">
    <source>
        <dbReference type="PROSITE" id="PS50110"/>
    </source>
</evidence>
<name>A0A7K1LMZ5_9FLAO</name>
<dbReference type="RefSeq" id="WP_156275127.1">
    <property type="nucleotide sequence ID" value="NZ_BAABGI010000001.1"/>
</dbReference>
<comment type="caution">
    <text evidence="3">The sequence shown here is derived from an EMBL/GenBank/DDBJ whole genome shotgun (WGS) entry which is preliminary data.</text>
</comment>
<dbReference type="SMART" id="SM00448">
    <property type="entry name" value="REC"/>
    <property type="match status" value="1"/>
</dbReference>
<dbReference type="Pfam" id="PF00072">
    <property type="entry name" value="Response_reg"/>
    <property type="match status" value="1"/>
</dbReference>
<gene>
    <name evidence="3" type="ORF">FLP08_06310</name>
</gene>
<feature type="domain" description="Response regulatory" evidence="2">
    <location>
        <begin position="4"/>
        <end position="128"/>
    </location>
</feature>
<evidence type="ECO:0000313" key="3">
    <source>
        <dbReference type="EMBL" id="MUP42179.1"/>
    </source>
</evidence>
<proteinExistence type="predicted"/>